<accession>A0ABN8ZGG7</accession>
<reference evidence="2" key="1">
    <citation type="submission" date="2023-04" db="EMBL/GenBank/DDBJ databases">
        <authorList>
            <consortium name="ELIXIR-Norway"/>
        </authorList>
    </citation>
    <scope>NUCLEOTIDE SEQUENCE [LARGE SCALE GENOMIC DNA]</scope>
</reference>
<feature type="region of interest" description="Disordered" evidence="1">
    <location>
        <begin position="29"/>
        <end position="52"/>
    </location>
</feature>
<evidence type="ECO:0000313" key="3">
    <source>
        <dbReference type="Proteomes" id="UP001176941"/>
    </source>
</evidence>
<protein>
    <submittedName>
        <fullName evidence="2">Uncharacterized protein</fullName>
    </submittedName>
</protein>
<feature type="compositionally biased region" description="Polar residues" evidence="1">
    <location>
        <begin position="38"/>
        <end position="48"/>
    </location>
</feature>
<evidence type="ECO:0000256" key="1">
    <source>
        <dbReference type="SAM" id="MobiDB-lite"/>
    </source>
</evidence>
<dbReference type="Proteomes" id="UP001176941">
    <property type="component" value="Chromosome 33"/>
</dbReference>
<dbReference type="EMBL" id="OX459969">
    <property type="protein sequence ID" value="CAI9172997.1"/>
    <property type="molecule type" value="Genomic_DNA"/>
</dbReference>
<sequence length="127" mass="14121">MGILLEWHIPYYGNGFNSGSYQPIIHQPVGRDEFKGSDPSSQPDSSILRSRPVTSERFHPCHQCQCGGLSSALWSHLALEHLVVEGSAGGFVKFAFKSQSGYFLETPEEFTVSSHLHTPVSLSEKWK</sequence>
<gene>
    <name evidence="2" type="ORF">MRATA1EN1_LOCUS21959</name>
</gene>
<name>A0ABN8ZGG7_RANTA</name>
<proteinExistence type="predicted"/>
<keyword evidence="3" id="KW-1185">Reference proteome</keyword>
<evidence type="ECO:0000313" key="2">
    <source>
        <dbReference type="EMBL" id="CAI9172997.1"/>
    </source>
</evidence>
<organism evidence="2 3">
    <name type="scientific">Rangifer tarandus platyrhynchus</name>
    <name type="common">Svalbard reindeer</name>
    <dbReference type="NCBI Taxonomy" id="3082113"/>
    <lineage>
        <taxon>Eukaryota</taxon>
        <taxon>Metazoa</taxon>
        <taxon>Chordata</taxon>
        <taxon>Craniata</taxon>
        <taxon>Vertebrata</taxon>
        <taxon>Euteleostomi</taxon>
        <taxon>Mammalia</taxon>
        <taxon>Eutheria</taxon>
        <taxon>Laurasiatheria</taxon>
        <taxon>Artiodactyla</taxon>
        <taxon>Ruminantia</taxon>
        <taxon>Pecora</taxon>
        <taxon>Cervidae</taxon>
        <taxon>Odocoileinae</taxon>
        <taxon>Rangifer</taxon>
    </lineage>
</organism>